<evidence type="ECO:0000313" key="5">
    <source>
        <dbReference type="Proteomes" id="UP000194360"/>
    </source>
</evidence>
<comment type="caution">
    <text evidence="4">The sequence shown here is derived from an EMBL/GenBank/DDBJ whole genome shotgun (WGS) entry which is preliminary data.</text>
</comment>
<dbReference type="Pfam" id="PF04389">
    <property type="entry name" value="Peptidase_M28"/>
    <property type="match status" value="1"/>
</dbReference>
<feature type="transmembrane region" description="Helical" evidence="2">
    <location>
        <begin position="585"/>
        <end position="608"/>
    </location>
</feature>
<feature type="compositionally biased region" description="Basic and acidic residues" evidence="1">
    <location>
        <begin position="1"/>
        <end position="11"/>
    </location>
</feature>
<feature type="region of interest" description="Disordered" evidence="1">
    <location>
        <begin position="1"/>
        <end position="30"/>
    </location>
</feature>
<evidence type="ECO:0000256" key="1">
    <source>
        <dbReference type="SAM" id="MobiDB-lite"/>
    </source>
</evidence>
<dbReference type="PANTHER" id="PTHR12147:SF26">
    <property type="entry name" value="PEPTIDASE M28 DOMAIN-CONTAINING PROTEIN"/>
    <property type="match status" value="1"/>
</dbReference>
<proteinExistence type="predicted"/>
<feature type="transmembrane region" description="Helical" evidence="2">
    <location>
        <begin position="496"/>
        <end position="514"/>
    </location>
</feature>
<dbReference type="AlphaFoldDB" id="A0A1Y2MTR1"/>
<keyword evidence="4" id="KW-0031">Aminopeptidase</keyword>
<feature type="transmembrane region" description="Helical" evidence="2">
    <location>
        <begin position="40"/>
        <end position="59"/>
    </location>
</feature>
<feature type="region of interest" description="Disordered" evidence="1">
    <location>
        <begin position="770"/>
        <end position="799"/>
    </location>
</feature>
<accession>A0A1Y2MTR1</accession>
<dbReference type="InterPro" id="IPR045175">
    <property type="entry name" value="M28_fam"/>
</dbReference>
<organism evidence="4 5">
    <name type="scientific">Pseudonocardia autotrophica</name>
    <name type="common">Amycolata autotrophica</name>
    <name type="synonym">Nocardia autotrophica</name>
    <dbReference type="NCBI Taxonomy" id="2074"/>
    <lineage>
        <taxon>Bacteria</taxon>
        <taxon>Bacillati</taxon>
        <taxon>Actinomycetota</taxon>
        <taxon>Actinomycetes</taxon>
        <taxon>Pseudonocardiales</taxon>
        <taxon>Pseudonocardiaceae</taxon>
        <taxon>Pseudonocardia</taxon>
    </lineage>
</organism>
<evidence type="ECO:0000313" key="4">
    <source>
        <dbReference type="EMBL" id="OSY37938.1"/>
    </source>
</evidence>
<dbReference type="GO" id="GO:0008235">
    <property type="term" value="F:metalloexopeptidase activity"/>
    <property type="evidence" value="ECO:0007669"/>
    <property type="project" value="InterPro"/>
</dbReference>
<dbReference type="SUPFAM" id="SSF53187">
    <property type="entry name" value="Zn-dependent exopeptidases"/>
    <property type="match status" value="1"/>
</dbReference>
<keyword evidence="2" id="KW-1133">Transmembrane helix</keyword>
<keyword evidence="5" id="KW-1185">Reference proteome</keyword>
<dbReference type="EC" id="3.4.11.24" evidence="4"/>
<feature type="transmembrane region" description="Helical" evidence="2">
    <location>
        <begin position="553"/>
        <end position="573"/>
    </location>
</feature>
<feature type="transmembrane region" description="Helical" evidence="2">
    <location>
        <begin position="443"/>
        <end position="462"/>
    </location>
</feature>
<evidence type="ECO:0000256" key="2">
    <source>
        <dbReference type="SAM" id="Phobius"/>
    </source>
</evidence>
<keyword evidence="2" id="KW-0812">Transmembrane</keyword>
<dbReference type="Proteomes" id="UP000194360">
    <property type="component" value="Unassembled WGS sequence"/>
</dbReference>
<dbReference type="Gene3D" id="3.40.630.10">
    <property type="entry name" value="Zn peptidases"/>
    <property type="match status" value="1"/>
</dbReference>
<dbReference type="GO" id="GO:0004177">
    <property type="term" value="F:aminopeptidase activity"/>
    <property type="evidence" value="ECO:0007669"/>
    <property type="project" value="UniProtKB-KW"/>
</dbReference>
<keyword evidence="2" id="KW-0472">Membrane</keyword>
<feature type="transmembrane region" description="Helical" evidence="2">
    <location>
        <begin position="362"/>
        <end position="386"/>
    </location>
</feature>
<feature type="domain" description="Peptidase M28" evidence="3">
    <location>
        <begin position="140"/>
        <end position="325"/>
    </location>
</feature>
<dbReference type="PANTHER" id="PTHR12147">
    <property type="entry name" value="METALLOPEPTIDASE M28 FAMILY MEMBER"/>
    <property type="match status" value="1"/>
</dbReference>
<gene>
    <name evidence="4" type="ORF">BG845_04345</name>
</gene>
<name>A0A1Y2MTR1_PSEAH</name>
<feature type="compositionally biased region" description="Basic and acidic residues" evidence="1">
    <location>
        <begin position="778"/>
        <end position="792"/>
    </location>
</feature>
<reference evidence="4 5" key="1">
    <citation type="submission" date="2016-09" db="EMBL/GenBank/DDBJ databases">
        <title>Pseudonocardia autotrophica DSM535, a candidate organism with high potential of specific P450 cytochromes.</title>
        <authorList>
            <person name="Grumaz C."/>
            <person name="Vainshtein Y."/>
            <person name="Kirstahler P."/>
            <person name="Sohn K."/>
        </authorList>
    </citation>
    <scope>NUCLEOTIDE SEQUENCE [LARGE SCALE GENOMIC DNA]</scope>
    <source>
        <strain evidence="4 5">DSM 535</strain>
    </source>
</reference>
<dbReference type="InterPro" id="IPR007484">
    <property type="entry name" value="Peptidase_M28"/>
</dbReference>
<protein>
    <submittedName>
        <fullName evidence="4">Aminopeptidase S</fullName>
        <ecNumber evidence="4">3.4.11.24</ecNumber>
    </submittedName>
</protein>
<dbReference type="EMBL" id="MIGB01000026">
    <property type="protein sequence ID" value="OSY37938.1"/>
    <property type="molecule type" value="Genomic_DNA"/>
</dbReference>
<evidence type="ECO:0000259" key="3">
    <source>
        <dbReference type="Pfam" id="PF04389"/>
    </source>
</evidence>
<dbReference type="GO" id="GO:0006508">
    <property type="term" value="P:proteolysis"/>
    <property type="evidence" value="ECO:0007669"/>
    <property type="project" value="InterPro"/>
</dbReference>
<dbReference type="STRING" id="2074.BG845_04345"/>
<feature type="transmembrane region" description="Helical" evidence="2">
    <location>
        <begin position="398"/>
        <end position="423"/>
    </location>
</feature>
<keyword evidence="4" id="KW-0645">Protease</keyword>
<feature type="transmembrane region" description="Helical" evidence="2">
    <location>
        <begin position="521"/>
        <end position="541"/>
    </location>
</feature>
<keyword evidence="4" id="KW-0378">Hydrolase</keyword>
<sequence length="799" mass="81735">MLRAKCSDHPRAPRRSPHRPDDQPKVGRHGASAAGTIRIVLTRWVAVLVLVLLAGMSWWDGRAPAPVGADSPADGFSAGRAMQTVEELAGEPRPAGSPAATRARDEIVDRLTAAGLSTRLHSSTGVIQRDGRVGAAPVDNIVATLPGTDPTGAVVLAAHYDSVAGGPGAADDMSSVAAILEAVRALRTGPPLRNDLIVLITDAEEIGLLGAEAWVREELGPRPTVTLNFEARGVSGPSLMFQTSPGNAELVRAFAEAVPHPVGDSSLAEAYRILPNDTDLTRVLDAGRPGMNFAFVEQPIEYHTDGDSPANLSEASVQGHGAAALGLARVLGDRDLAPLDPAVSGVPPSDDVTYFRVAGGLVVYPGALVWPVAGLGLVAVAGAVLAGRRRGLLTVPRVLGAAGGVVLTAIAGTLASIGLWQVLVAIRPSYADTGPFLHRPEPVQLAAVALAVLLTSVWYLLVRRWAGRSAAAAGAALLLAVLGVVTAATLPGLSYLFAWPALGLGLGLLATTFLDRRPVAATVAVTVGAVPAVALLIPLGWDLFTLSGIADGIAAAVQVLTFAALTALLVPTGTPSPATGRGTPAARLAVPAGALAVAVALSATGLLLDRPDLSQPQSSHLSFLQNADTGEARWVSADTAPADWTAGYLADAEPAEVPAWPGPTPVRTGPAAPLPVSGPSAEIVERTPERLVVQVTSPRGAPTVAVRTDRPLPAVTVTPAGRPPVRADGALDEIQLNAVGPQGVRVELADPGPEPVTLTVSDLTVGLAELPGALPRPPELRGSPRSDSDRVVLTRTVSG</sequence>
<feature type="transmembrane region" description="Helical" evidence="2">
    <location>
        <begin position="469"/>
        <end position="490"/>
    </location>
</feature>